<keyword evidence="1" id="KW-0175">Coiled coil</keyword>
<feature type="transmembrane region" description="Helical" evidence="2">
    <location>
        <begin position="513"/>
        <end position="534"/>
    </location>
</feature>
<name>A0A921MKW7_9FIRM</name>
<gene>
    <name evidence="3" type="ORF">K8V01_01930</name>
</gene>
<evidence type="ECO:0000313" key="3">
    <source>
        <dbReference type="EMBL" id="HJG85781.1"/>
    </source>
</evidence>
<evidence type="ECO:0000313" key="4">
    <source>
        <dbReference type="Proteomes" id="UP000760668"/>
    </source>
</evidence>
<comment type="caution">
    <text evidence="3">The sequence shown here is derived from an EMBL/GenBank/DDBJ whole genome shotgun (WGS) entry which is preliminary data.</text>
</comment>
<evidence type="ECO:0000256" key="1">
    <source>
        <dbReference type="SAM" id="Coils"/>
    </source>
</evidence>
<feature type="coiled-coil region" evidence="1">
    <location>
        <begin position="135"/>
        <end position="193"/>
    </location>
</feature>
<evidence type="ECO:0000256" key="2">
    <source>
        <dbReference type="SAM" id="Phobius"/>
    </source>
</evidence>
<dbReference type="RefSeq" id="WP_295368641.1">
    <property type="nucleotide sequence ID" value="NZ_DYUC01000016.1"/>
</dbReference>
<protein>
    <submittedName>
        <fullName evidence="3">Uncharacterized protein</fullName>
    </submittedName>
</protein>
<proteinExistence type="predicted"/>
<keyword evidence="2" id="KW-1133">Transmembrane helix</keyword>
<reference evidence="3" key="1">
    <citation type="journal article" date="2021" name="PeerJ">
        <title>Extensive microbial diversity within the chicken gut microbiome revealed by metagenomics and culture.</title>
        <authorList>
            <person name="Gilroy R."/>
            <person name="Ravi A."/>
            <person name="Getino M."/>
            <person name="Pursley I."/>
            <person name="Horton D.L."/>
            <person name="Alikhan N.F."/>
            <person name="Baker D."/>
            <person name="Gharbi K."/>
            <person name="Hall N."/>
            <person name="Watson M."/>
            <person name="Adriaenssens E.M."/>
            <person name="Foster-Nyarko E."/>
            <person name="Jarju S."/>
            <person name="Secka A."/>
            <person name="Antonio M."/>
            <person name="Oren A."/>
            <person name="Chaudhuri R.R."/>
            <person name="La Ragione R."/>
            <person name="Hildebrand F."/>
            <person name="Pallen M.J."/>
        </authorList>
    </citation>
    <scope>NUCLEOTIDE SEQUENCE</scope>
    <source>
        <strain evidence="3">CHK179-5677</strain>
    </source>
</reference>
<feature type="transmembrane region" description="Helical" evidence="2">
    <location>
        <begin position="540"/>
        <end position="558"/>
    </location>
</feature>
<keyword evidence="2" id="KW-0472">Membrane</keyword>
<sequence>MARNRIKGITVEIGGDTTKLDKALAGTNKQLSATQQSLKDVERLLKLDPGNTELLAQKQKLLAQAASGTADKLKTLREAARSADEALQRGKDYQAKYEPLKAQLDSVAASMQGLEANEASMQAKLESGEISTEQYDKFKDKLEDTRKAHQALQQAVKDLDKEFAGARLDQSQYDALQRELAESEREAKDAEKAFKDCSRGLDELGRKAGDVSDKAGKVAGAFAPVTAAVGALAGAALATVPATEELRGDLSMLENNARQAGVGMGAVQQAFLDLNAVSGETDSSIEAISNLLQAGFTESNLQQAVEGLANAAITFPDTLKIESLADSLQETLATGEATGQFGELLDRLGIGAENFSEGLAMCTTEVQKQDYALNALVGGPLKGAYEGWRESNQALVENRNAAMDVELELARLAELLVPLITQLTNFAAGFLDWFSSLDEGSRSALVGLTALMAVIGPLAGLVANVSGALPTLINLFSKLGAQGIIVALAVGTLVGLSAKVMDAWDDLSGLQKVVVVLGLVGAAALTAAVAVGAFQSALTLGAAAVGIVAGITAVLLAINSATQQAEQATQNLKRSMSSAGGSIPGFATGGVVPPNNPFLAVLGDNRQEPEVVAPYSTIKQAAGEALAERGNSGGTGRGDVYLDGTKVGRVLYSCIEGERTRLGVKLTGGRR</sequence>
<organism evidence="3 4">
    <name type="scientific">Pseudoflavonifractor capillosus</name>
    <dbReference type="NCBI Taxonomy" id="106588"/>
    <lineage>
        <taxon>Bacteria</taxon>
        <taxon>Bacillati</taxon>
        <taxon>Bacillota</taxon>
        <taxon>Clostridia</taxon>
        <taxon>Eubacteriales</taxon>
        <taxon>Oscillospiraceae</taxon>
        <taxon>Pseudoflavonifractor</taxon>
    </lineage>
</organism>
<feature type="transmembrane region" description="Helical" evidence="2">
    <location>
        <begin position="415"/>
        <end position="434"/>
    </location>
</feature>
<dbReference type="Proteomes" id="UP000760668">
    <property type="component" value="Unassembled WGS sequence"/>
</dbReference>
<feature type="transmembrane region" description="Helical" evidence="2">
    <location>
        <begin position="446"/>
        <end position="473"/>
    </location>
</feature>
<feature type="transmembrane region" description="Helical" evidence="2">
    <location>
        <begin position="479"/>
        <end position="501"/>
    </location>
</feature>
<dbReference type="EMBL" id="DYUC01000016">
    <property type="protein sequence ID" value="HJG85781.1"/>
    <property type="molecule type" value="Genomic_DNA"/>
</dbReference>
<dbReference type="AlphaFoldDB" id="A0A921MKW7"/>
<keyword evidence="2" id="KW-0812">Transmembrane</keyword>
<reference evidence="3" key="2">
    <citation type="submission" date="2021-09" db="EMBL/GenBank/DDBJ databases">
        <authorList>
            <person name="Gilroy R."/>
        </authorList>
    </citation>
    <scope>NUCLEOTIDE SEQUENCE</scope>
    <source>
        <strain evidence="3">CHK179-5677</strain>
    </source>
</reference>
<accession>A0A921MKW7</accession>